<evidence type="ECO:0000313" key="3">
    <source>
        <dbReference type="Proteomes" id="UP001500280"/>
    </source>
</evidence>
<feature type="domain" description="Amidohydrolase-related" evidence="1">
    <location>
        <begin position="209"/>
        <end position="425"/>
    </location>
</feature>
<dbReference type="SUPFAM" id="SSF51338">
    <property type="entry name" value="Composite domain of metallo-dependent hydrolases"/>
    <property type="match status" value="1"/>
</dbReference>
<dbReference type="PANTHER" id="PTHR43135">
    <property type="entry name" value="ALPHA-D-RIBOSE 1-METHYLPHOSPHONATE 5-TRIPHOSPHATE DIPHOSPHATASE"/>
    <property type="match status" value="1"/>
</dbReference>
<dbReference type="InterPro" id="IPR051781">
    <property type="entry name" value="Metallo-dep_Hydrolase"/>
</dbReference>
<evidence type="ECO:0000259" key="1">
    <source>
        <dbReference type="Pfam" id="PF01979"/>
    </source>
</evidence>
<dbReference type="PANTHER" id="PTHR43135:SF3">
    <property type="entry name" value="ALPHA-D-RIBOSE 1-METHYLPHOSPHONATE 5-TRIPHOSPHATE DIPHOSPHATASE"/>
    <property type="match status" value="1"/>
</dbReference>
<evidence type="ECO:0000313" key="2">
    <source>
        <dbReference type="EMBL" id="GAA1715658.1"/>
    </source>
</evidence>
<dbReference type="Gene3D" id="3.30.110.90">
    <property type="entry name" value="Amidohydrolase"/>
    <property type="match status" value="1"/>
</dbReference>
<dbReference type="Gene3D" id="3.40.50.10910">
    <property type="entry name" value="Amidohydrolase"/>
    <property type="match status" value="1"/>
</dbReference>
<dbReference type="InterPro" id="IPR032466">
    <property type="entry name" value="Metal_Hydrolase"/>
</dbReference>
<dbReference type="InterPro" id="IPR006680">
    <property type="entry name" value="Amidohydro-rel"/>
</dbReference>
<accession>A0ABN2J0U6</accession>
<name>A0ABN2J0U6_9ACTN</name>
<comment type="caution">
    <text evidence="2">The sequence shown here is derived from an EMBL/GenBank/DDBJ whole genome shotgun (WGS) entry which is preliminary data.</text>
</comment>
<dbReference type="SUPFAM" id="SSF51556">
    <property type="entry name" value="Metallo-dependent hydrolases"/>
    <property type="match status" value="1"/>
</dbReference>
<dbReference type="EMBL" id="BAAANF010000026">
    <property type="protein sequence ID" value="GAA1715658.1"/>
    <property type="molecule type" value="Genomic_DNA"/>
</dbReference>
<gene>
    <name evidence="2" type="ORF">GCM10009745_75020</name>
</gene>
<dbReference type="Pfam" id="PF01979">
    <property type="entry name" value="Amidohydro_1"/>
    <property type="match status" value="1"/>
</dbReference>
<keyword evidence="3" id="KW-1185">Reference proteome</keyword>
<sequence>MAGGRRLVSVLGMGYSRRQMLGIVPVAAVSAAWPGVSAAARPEGGSVLIRNVHIFDGRRMLDGRRSVLIRDGLIARIGDLAPEGVAVVDGRGGTLLPGLIDSHVHTFEGSSADALRFGVTTELEMFGEPGQLAAAKRQRRSRKQVTAADLWSAGNGVTVPGGHPVRPGYEFPRVLPDTDLDSFVADRLQEGSDYLKFVYEPGDPPDRPLPSLTLAQVTATIAAAHRRGRLAVGHVEKLKLYVEAVRAGADGIVHVPYNAVAGAAEVEMIRRSGSFAVPTLSVVDWGLGAKSLLADDRITPWLSPTQEYLLSQEPPERPGRPDLLGIASANVRRFHAAGIPVLAGADAPVRANVSGASLLTELEHLVRAGLTPAEALTAATAAPARHLRLADRGRITPGRRADLILTSADPTRDITNLRTLHTIWKNGYQVDRTPPAEVRRSSASMTVGQTSTS</sequence>
<dbReference type="Gene3D" id="2.30.40.10">
    <property type="entry name" value="Urease, subunit C, domain 1"/>
    <property type="match status" value="1"/>
</dbReference>
<dbReference type="Proteomes" id="UP001500280">
    <property type="component" value="Unassembled WGS sequence"/>
</dbReference>
<organism evidence="2 3">
    <name type="scientific">Kribbella yunnanensis</name>
    <dbReference type="NCBI Taxonomy" id="190194"/>
    <lineage>
        <taxon>Bacteria</taxon>
        <taxon>Bacillati</taxon>
        <taxon>Actinomycetota</taxon>
        <taxon>Actinomycetes</taxon>
        <taxon>Propionibacteriales</taxon>
        <taxon>Kribbellaceae</taxon>
        <taxon>Kribbella</taxon>
    </lineage>
</organism>
<protein>
    <submittedName>
        <fullName evidence="2">Amidohydrolase family protein</fullName>
    </submittedName>
</protein>
<dbReference type="InterPro" id="IPR011059">
    <property type="entry name" value="Metal-dep_hydrolase_composite"/>
</dbReference>
<reference evidence="2 3" key="1">
    <citation type="journal article" date="2019" name="Int. J. Syst. Evol. Microbiol.">
        <title>The Global Catalogue of Microorganisms (GCM) 10K type strain sequencing project: providing services to taxonomists for standard genome sequencing and annotation.</title>
        <authorList>
            <consortium name="The Broad Institute Genomics Platform"/>
            <consortium name="The Broad Institute Genome Sequencing Center for Infectious Disease"/>
            <person name="Wu L."/>
            <person name="Ma J."/>
        </authorList>
    </citation>
    <scope>NUCLEOTIDE SEQUENCE [LARGE SCALE GENOMIC DNA]</scope>
    <source>
        <strain evidence="2 3">JCM 14307</strain>
    </source>
</reference>
<proteinExistence type="predicted"/>
<dbReference type="Gene3D" id="1.20.58.520">
    <property type="entry name" value="Amidohydrolase"/>
    <property type="match status" value="1"/>
</dbReference>